<feature type="compositionally biased region" description="Polar residues" evidence="1">
    <location>
        <begin position="1420"/>
        <end position="1432"/>
    </location>
</feature>
<feature type="compositionally biased region" description="Polar residues" evidence="1">
    <location>
        <begin position="61"/>
        <end position="71"/>
    </location>
</feature>
<feature type="compositionally biased region" description="Acidic residues" evidence="1">
    <location>
        <begin position="1399"/>
        <end position="1412"/>
    </location>
</feature>
<feature type="compositionally biased region" description="Basic and acidic residues" evidence="1">
    <location>
        <begin position="1346"/>
        <end position="1355"/>
    </location>
</feature>
<feature type="compositionally biased region" description="Low complexity" evidence="1">
    <location>
        <begin position="75"/>
        <end position="86"/>
    </location>
</feature>
<feature type="compositionally biased region" description="Basic and acidic residues" evidence="1">
    <location>
        <begin position="1603"/>
        <end position="1615"/>
    </location>
</feature>
<feature type="compositionally biased region" description="Basic and acidic residues" evidence="1">
    <location>
        <begin position="1305"/>
        <end position="1320"/>
    </location>
</feature>
<feature type="region of interest" description="Disordered" evidence="1">
    <location>
        <begin position="1840"/>
        <end position="1874"/>
    </location>
</feature>
<feature type="compositionally biased region" description="Low complexity" evidence="1">
    <location>
        <begin position="1223"/>
        <end position="1242"/>
    </location>
</feature>
<feature type="compositionally biased region" description="Low complexity" evidence="1">
    <location>
        <begin position="484"/>
        <end position="496"/>
    </location>
</feature>
<feature type="compositionally biased region" description="Polar residues" evidence="1">
    <location>
        <begin position="718"/>
        <end position="730"/>
    </location>
</feature>
<feature type="compositionally biased region" description="Polar residues" evidence="1">
    <location>
        <begin position="1701"/>
        <end position="1714"/>
    </location>
</feature>
<feature type="compositionally biased region" description="Acidic residues" evidence="1">
    <location>
        <begin position="1450"/>
        <end position="1471"/>
    </location>
</feature>
<feature type="compositionally biased region" description="Pro residues" evidence="1">
    <location>
        <begin position="350"/>
        <end position="360"/>
    </location>
</feature>
<feature type="compositionally biased region" description="Low complexity" evidence="1">
    <location>
        <begin position="265"/>
        <end position="281"/>
    </location>
</feature>
<feature type="compositionally biased region" description="Acidic residues" evidence="1">
    <location>
        <begin position="950"/>
        <end position="975"/>
    </location>
</feature>
<feature type="region of interest" description="Disordered" evidence="1">
    <location>
        <begin position="1700"/>
        <end position="1726"/>
    </location>
</feature>
<feature type="compositionally biased region" description="Low complexity" evidence="1">
    <location>
        <begin position="567"/>
        <end position="589"/>
    </location>
</feature>
<feature type="compositionally biased region" description="Basic and acidic residues" evidence="1">
    <location>
        <begin position="1517"/>
        <end position="1531"/>
    </location>
</feature>
<proteinExistence type="predicted"/>
<feature type="compositionally biased region" description="Polar residues" evidence="1">
    <location>
        <begin position="339"/>
        <end position="348"/>
    </location>
</feature>
<feature type="compositionally biased region" description="Acidic residues" evidence="1">
    <location>
        <begin position="1014"/>
        <end position="1048"/>
    </location>
</feature>
<dbReference type="Proteomes" id="UP001378592">
    <property type="component" value="Unassembled WGS sequence"/>
</dbReference>
<comment type="caution">
    <text evidence="2">The sequence shown here is derived from an EMBL/GenBank/DDBJ whole genome shotgun (WGS) entry which is preliminary data.</text>
</comment>
<feature type="compositionally biased region" description="Low complexity" evidence="1">
    <location>
        <begin position="934"/>
        <end position="949"/>
    </location>
</feature>
<feature type="region of interest" description="Disordered" evidence="1">
    <location>
        <begin position="60"/>
        <end position="598"/>
    </location>
</feature>
<feature type="compositionally biased region" description="Polar residues" evidence="1">
    <location>
        <begin position="675"/>
        <end position="684"/>
    </location>
</feature>
<accession>A0AAN9Z2I1</accession>
<feature type="compositionally biased region" description="Low complexity" evidence="1">
    <location>
        <begin position="200"/>
        <end position="243"/>
    </location>
</feature>
<feature type="compositionally biased region" description="Pro residues" evidence="1">
    <location>
        <begin position="380"/>
        <end position="390"/>
    </location>
</feature>
<feature type="region of interest" description="Disordered" evidence="1">
    <location>
        <begin position="778"/>
        <end position="800"/>
    </location>
</feature>
<feature type="compositionally biased region" description="Pro residues" evidence="1">
    <location>
        <begin position="244"/>
        <end position="264"/>
    </location>
</feature>
<feature type="compositionally biased region" description="Low complexity" evidence="1">
    <location>
        <begin position="391"/>
        <end position="401"/>
    </location>
</feature>
<feature type="compositionally biased region" description="Low complexity" evidence="1">
    <location>
        <begin position="783"/>
        <end position="800"/>
    </location>
</feature>
<feature type="region of interest" description="Disordered" evidence="1">
    <location>
        <begin position="1590"/>
        <end position="1653"/>
    </location>
</feature>
<feature type="region of interest" description="Disordered" evidence="1">
    <location>
        <begin position="1275"/>
        <end position="1473"/>
    </location>
</feature>
<feature type="compositionally biased region" description="Low complexity" evidence="1">
    <location>
        <begin position="1635"/>
        <end position="1653"/>
    </location>
</feature>
<organism evidence="2 3">
    <name type="scientific">Gryllus longicercus</name>
    <dbReference type="NCBI Taxonomy" id="2509291"/>
    <lineage>
        <taxon>Eukaryota</taxon>
        <taxon>Metazoa</taxon>
        <taxon>Ecdysozoa</taxon>
        <taxon>Arthropoda</taxon>
        <taxon>Hexapoda</taxon>
        <taxon>Insecta</taxon>
        <taxon>Pterygota</taxon>
        <taxon>Neoptera</taxon>
        <taxon>Polyneoptera</taxon>
        <taxon>Orthoptera</taxon>
        <taxon>Ensifera</taxon>
        <taxon>Gryllidea</taxon>
        <taxon>Grylloidea</taxon>
        <taxon>Gryllidae</taxon>
        <taxon>Gryllinae</taxon>
        <taxon>Gryllus</taxon>
    </lineage>
</organism>
<evidence type="ECO:0000256" key="1">
    <source>
        <dbReference type="SAM" id="MobiDB-lite"/>
    </source>
</evidence>
<feature type="compositionally biased region" description="Polar residues" evidence="1">
    <location>
        <begin position="1843"/>
        <end position="1852"/>
    </location>
</feature>
<feature type="region of interest" description="Disordered" evidence="1">
    <location>
        <begin position="1163"/>
        <end position="1248"/>
    </location>
</feature>
<feature type="compositionally biased region" description="Polar residues" evidence="1">
    <location>
        <begin position="1078"/>
        <end position="1087"/>
    </location>
</feature>
<feature type="compositionally biased region" description="Basic and acidic residues" evidence="1">
    <location>
        <begin position="1182"/>
        <end position="1193"/>
    </location>
</feature>
<feature type="compositionally biased region" description="Low complexity" evidence="1">
    <location>
        <begin position="837"/>
        <end position="851"/>
    </location>
</feature>
<gene>
    <name evidence="2" type="ORF">R5R35_006645</name>
</gene>
<protein>
    <submittedName>
        <fullName evidence="2">Uncharacterized protein</fullName>
    </submittedName>
</protein>
<feature type="compositionally biased region" description="Low complexity" evidence="1">
    <location>
        <begin position="361"/>
        <end position="379"/>
    </location>
</feature>
<evidence type="ECO:0000313" key="3">
    <source>
        <dbReference type="Proteomes" id="UP001378592"/>
    </source>
</evidence>
<feature type="compositionally biased region" description="Basic residues" evidence="1">
    <location>
        <begin position="1358"/>
        <end position="1370"/>
    </location>
</feature>
<feature type="compositionally biased region" description="Low complexity" evidence="1">
    <location>
        <begin position="419"/>
        <end position="450"/>
    </location>
</feature>
<feature type="compositionally biased region" description="Acidic residues" evidence="1">
    <location>
        <begin position="1099"/>
        <end position="1115"/>
    </location>
</feature>
<feature type="region of interest" description="Disordered" evidence="1">
    <location>
        <begin position="1501"/>
        <end position="1566"/>
    </location>
</feature>
<sequence>MSTATGLKLDPADPAVRRLVYNAYRGLLCGYNDKANVLLAALPPGRVREDEGIAGRLESMIRQSSQLSGDGSPSPGAVPAGDGVSAPAPPPPPPPFPSAAPASAPAPPPGGPPAPPPPPPPGPGRVPAVRLNTEIPDNRGPREPPAAIQNAMMTKDKKPFTYTPGGLDLSQIRSPRMQRRIVRNAANEGVGEAPAPKPSPLAQSGAPLPPSALAAMQPALPVAVFPPAGAPAPSHHAPAHVAPQQPPPPPAPRAASPPPPPAPPQQQQARSPPAAAAGGRPNEPGSIYVPPVAPPAERRSQVGSLYIPPVTQQQQQSPPAVMSPGPMSPVTLNKAPTPWLTQRQQQTQPSVPPWAQPRAPPQQLQQPAQQQQQQQQQRAPSPPRSAPPPHQQQQQQQQQQQGPGTRIIPIQVEGREPPRAAAPSPSPQAGGRPQPFQQQQQQQQQYQQQQHAAAPSPPGTRIIPIQIEGAAPPAAPTPAPPHHQPQSPQNMQQRRPVYVHNKFSPPSPACTPSPAHDSAPAQSPRQLQQQHSWGTGGGPASPAPIQSRSFRVLQKITDTDQSEDEQTSQQNQWSQQTPQQSQWNPQSTQGVPVHELRKLQLSEDDRALMNKFKAQVDEDSFLHNESDPRYRGASIPSRAFRMLQSMTDGAGGDYADQHQVPRGGGPVRSGPPTMSAHQAATESAPQPYIPPSEQQVPEPRKYVGGSIPSRSFRMLQAMTGSPESCASVTSPDGRETPVSVSKQGYDENGAGLWGPYDPNMSPYPPYWCPEAWWGYYPPPEAENQSPSQQRQQQNQTPVPQEFWDPYAAMYAYNAAYGYPPMPYPMYPPPPFAPPFRYPHSGSDSDEYSGYSSTDEMAYYSAKFARGAHLMNGVRPPMTPRSCVTSASNQASTPASDSTPTPTPSTVDKASSEERNEKDKAGKVKTMLENKAQDSESSVTPAESSSSVSAPEEESSAQSSSDEESSGSDTEVEEEQDSKPLDKKGNGSGSGSALQMIRSVSDINVYKNNSKSEVGDSETNDEETEQEESEEEEEEEEDEEVEEENENEEREEHLPHQLSVIFEESEQSDVESVKHAKSLGNSSESVNPSEDGDSSTATLDDGDDDDDDESDVDFDSVDPASSTVTVRLPLKLKFSRSANNEEVTTVIVGNSQVKRTEAELESFTKEVTPKEKEETVVAGGKDNAVKDSAAKESTTKGSAAKDSACGKVDVGGRRDSDTPNVSVTLSFPSKSSPASSPTETPGSRFSDNNVCRQMSTESLDVYETCESDSDVSVCLSLPLRKKTSVKNSPRSTPTISNISEEEDDESKTKADESDTLSHWDDDSSSTSIQTVKLSSGSGRSTASDIGSKSENEDATVRNKNLKGKQHPSKIVRKQEFVTIKETPVDTEQPPKEISKNDSSSESESESESEEESLESPKEKNGSINEVKTEISSSKTKEEDNIALTNGKTNNEEDDSSEESEESEEEDENETDAETAVIVKKIYDICTKSDSKLNQIQQKLEKINEAEENKNNCESISRNNKEIDGENENDTRRSNSKLQEESEEDDSGVTSDMSRQISDADTDGDSNLNELQLQCQRVATHSRLFKLLQDECSKSDDEDEDDNVKEDQEKNEKEVKSVGKLKSRKEHLSLPLRHNNLSDPDSLSSSSGVTSPASPTVTARLVKELVQTLLQRKKGRRLKKLPIAKLHAAALRLLQEDMDPYDTVSSAGSEEGNNPYHSPVKARGKPQHSNITNTATPATPVSHNTASTPLPAIPSPAHMMYGANYYDYCDYYNSWANAAYYGADPAFEYNIVPSRAFKLLQEHAQPSGFSSGVINGLWGKCPRIPSSKNLQKDLAQAGIVKENLNKTANLTDNDTPSKSSVPSESPSQPLASTRAT</sequence>
<feature type="compositionally biased region" description="Basic and acidic residues" evidence="1">
    <location>
        <begin position="1163"/>
        <end position="1174"/>
    </location>
</feature>
<feature type="compositionally biased region" description="Pro residues" evidence="1">
    <location>
        <begin position="473"/>
        <end position="483"/>
    </location>
</feature>
<keyword evidence="3" id="KW-1185">Reference proteome</keyword>
<dbReference type="PRINTS" id="PR01217">
    <property type="entry name" value="PRICHEXTENSN"/>
</dbReference>
<dbReference type="EMBL" id="JAZDUA010000284">
    <property type="protein sequence ID" value="KAK7862276.1"/>
    <property type="molecule type" value="Genomic_DNA"/>
</dbReference>
<feature type="region of interest" description="Disordered" evidence="1">
    <location>
        <begin position="832"/>
        <end position="851"/>
    </location>
</feature>
<feature type="compositionally biased region" description="Polar residues" evidence="1">
    <location>
        <begin position="1284"/>
        <end position="1297"/>
    </location>
</feature>
<feature type="compositionally biased region" description="Basic and acidic residues" evidence="1">
    <location>
        <begin position="909"/>
        <end position="933"/>
    </location>
</feature>
<feature type="compositionally biased region" description="Polar residues" evidence="1">
    <location>
        <begin position="520"/>
        <end position="533"/>
    </location>
</feature>
<feature type="compositionally biased region" description="Pro residues" evidence="1">
    <location>
        <begin position="87"/>
        <end position="124"/>
    </location>
</feature>
<feature type="region of interest" description="Disordered" evidence="1">
    <location>
        <begin position="870"/>
        <end position="1140"/>
    </location>
</feature>
<name>A0AAN9Z2I1_9ORTH</name>
<feature type="region of interest" description="Disordered" evidence="1">
    <location>
        <begin position="647"/>
        <end position="706"/>
    </location>
</feature>
<reference evidence="2 3" key="1">
    <citation type="submission" date="2024-03" db="EMBL/GenBank/DDBJ databases">
        <title>The genome assembly and annotation of the cricket Gryllus longicercus Weissman &amp; Gray.</title>
        <authorList>
            <person name="Szrajer S."/>
            <person name="Gray D."/>
            <person name="Ylla G."/>
        </authorList>
    </citation>
    <scope>NUCLEOTIDE SEQUENCE [LARGE SCALE GENOMIC DNA]</scope>
    <source>
        <strain evidence="2">DAG 2021-001</strain>
        <tissue evidence="2">Whole body minus gut</tissue>
    </source>
</reference>
<feature type="compositionally biased region" description="Polar residues" evidence="1">
    <location>
        <begin position="1323"/>
        <end position="1345"/>
    </location>
</feature>
<feature type="compositionally biased region" description="Polar residues" evidence="1">
    <location>
        <begin position="1546"/>
        <end position="1566"/>
    </location>
</feature>
<feature type="region of interest" description="Disordered" evidence="1">
    <location>
        <begin position="718"/>
        <end position="749"/>
    </location>
</feature>
<feature type="compositionally biased region" description="Low complexity" evidence="1">
    <location>
        <begin position="890"/>
        <end position="905"/>
    </location>
</feature>
<feature type="compositionally biased region" description="Low complexity" evidence="1">
    <location>
        <begin position="1854"/>
        <end position="1867"/>
    </location>
</feature>
<evidence type="ECO:0000313" key="2">
    <source>
        <dbReference type="EMBL" id="KAK7862276.1"/>
    </source>
</evidence>